<reference evidence="1 2" key="1">
    <citation type="submission" date="2017-11" db="EMBL/GenBank/DDBJ databases">
        <title>Animal gut microbial communities from fecal samples from Wisconsin, USA.</title>
        <authorList>
            <person name="Neumann A."/>
        </authorList>
    </citation>
    <scope>NUCLEOTIDE SEQUENCE [LARGE SCALE GENOMIC DNA]</scope>
    <source>
        <strain evidence="1 2">UWS3</strain>
    </source>
</reference>
<accession>A0A2M9A4Y8</accession>
<evidence type="ECO:0000313" key="1">
    <source>
        <dbReference type="EMBL" id="PJJ40781.1"/>
    </source>
</evidence>
<protein>
    <submittedName>
        <fullName evidence="1">Uncharacterized protein</fullName>
    </submittedName>
</protein>
<dbReference type="AlphaFoldDB" id="A0A2M9A4Y8"/>
<dbReference type="OrthoDB" id="582359at2"/>
<organism evidence="1 2">
    <name type="scientific">Hallerella succinigenes</name>
    <dbReference type="NCBI Taxonomy" id="1896222"/>
    <lineage>
        <taxon>Bacteria</taxon>
        <taxon>Pseudomonadati</taxon>
        <taxon>Fibrobacterota</taxon>
        <taxon>Fibrobacteria</taxon>
        <taxon>Fibrobacterales</taxon>
        <taxon>Fibrobacteraceae</taxon>
        <taxon>Hallerella</taxon>
    </lineage>
</organism>
<dbReference type="EMBL" id="PGEX01000001">
    <property type="protein sequence ID" value="PJJ40781.1"/>
    <property type="molecule type" value="Genomic_DNA"/>
</dbReference>
<comment type="caution">
    <text evidence="1">The sequence shown here is derived from an EMBL/GenBank/DDBJ whole genome shotgun (WGS) entry which is preliminary data.</text>
</comment>
<proteinExistence type="predicted"/>
<dbReference type="Proteomes" id="UP000231134">
    <property type="component" value="Unassembled WGS sequence"/>
</dbReference>
<keyword evidence="2" id="KW-1185">Reference proteome</keyword>
<gene>
    <name evidence="1" type="ORF">BGX16_0723</name>
</gene>
<dbReference type="RefSeq" id="WP_100424831.1">
    <property type="nucleotide sequence ID" value="NZ_PGEX01000001.1"/>
</dbReference>
<name>A0A2M9A4Y8_9BACT</name>
<evidence type="ECO:0000313" key="2">
    <source>
        <dbReference type="Proteomes" id="UP000231134"/>
    </source>
</evidence>
<sequence>MFIDKEYPATHSMSTGWFIADKDGNIAIFDFNENGPIPCDIPESSANGVLEEDFVLPDEKGIRNFNFDDNQADIIIEKLKTPSEFDEYGEYIVLIDVAQTEEFLKSALKNKYLHACYSKSKGLYLIEPYEAKTTANELIQRKIILKSKIFFFDINNDVYDEKTGSYNYVHDDLFEIFPFYLYQQPYWTAHLTERTFVPKCKFKITQFNPDDQKRVLRLPISFDECSKLQIAEFLPSYSCGNDYVSIGNHGFDLLPLTNGNFKYINTSYLPVSLFTKCYTERPTILFIGSCYDDNSLLQEDPVLCMKSGAIFPYEERSYFEEKERIRSFSGKRDEMFISKIKMLKKDWWKYFSGFVEYWDQVFDIINPHVVIIEDSIFENVLNELEVSNNKISILGIEYPYYLLSELDNRKKEIECLANKPYRGKQLLLILDKEDIEKWLKMQ</sequence>